<dbReference type="Proteomes" id="UP000233526">
    <property type="component" value="Unassembled WGS sequence"/>
</dbReference>
<dbReference type="RefSeq" id="WP_101319674.1">
    <property type="nucleotide sequence ID" value="NZ_CAWNSS010000051.1"/>
</dbReference>
<reference evidence="2 3" key="1">
    <citation type="journal article" date="2017" name="Front. Microbiol.">
        <title>Strong Genomic and Phenotypic Heterogeneity in the Aeromonas sobria Species Complex.</title>
        <authorList>
            <person name="Gauthier J."/>
            <person name="Vincent A.T."/>
            <person name="Charette S.J."/>
            <person name="Derome N."/>
        </authorList>
    </citation>
    <scope>NUCLEOTIDE SEQUENCE [LARGE SCALE GENOMIC DNA]</scope>
    <source>
        <strain evidence="2 3">JF2635</strain>
    </source>
</reference>
<protein>
    <submittedName>
        <fullName evidence="2">Uncharacterized protein</fullName>
    </submittedName>
</protein>
<evidence type="ECO:0000313" key="2">
    <source>
        <dbReference type="EMBL" id="PKQ74828.1"/>
    </source>
</evidence>
<proteinExistence type="predicted"/>
<accession>A0A2N3ISQ6</accession>
<evidence type="ECO:0000256" key="1">
    <source>
        <dbReference type="SAM" id="MobiDB-lite"/>
    </source>
</evidence>
<feature type="region of interest" description="Disordered" evidence="1">
    <location>
        <begin position="165"/>
        <end position="189"/>
    </location>
</feature>
<name>A0A2N3ISQ6_AERSO</name>
<organism evidence="2 3">
    <name type="scientific">Aeromonas sobria</name>
    <dbReference type="NCBI Taxonomy" id="646"/>
    <lineage>
        <taxon>Bacteria</taxon>
        <taxon>Pseudomonadati</taxon>
        <taxon>Pseudomonadota</taxon>
        <taxon>Gammaproteobacteria</taxon>
        <taxon>Aeromonadales</taxon>
        <taxon>Aeromonadaceae</taxon>
        <taxon>Aeromonas</taxon>
    </lineage>
</organism>
<feature type="compositionally biased region" description="Basic and acidic residues" evidence="1">
    <location>
        <begin position="172"/>
        <end position="185"/>
    </location>
</feature>
<sequence>MSLILERLSACTIDPVAQVQKMLFQLPADSVNFVLDTDRALQLFMINDKSAATRRFYAVNHELVKELGSSVKQFVCVPFRSEMGAIGMMQVNLDSQDGYSVGKRKALESDAKVYSVTRLSDAYEFVESPGVEIEPITNEEFDNVLNLIFSESIVENRESPLFKKYVTSPTSNKEESKEHEAEKGSDTVSLPPVSDVLSIDIDLEHINDLL</sequence>
<dbReference type="EMBL" id="LJZX01000051">
    <property type="protein sequence ID" value="PKQ74828.1"/>
    <property type="molecule type" value="Genomic_DNA"/>
</dbReference>
<gene>
    <name evidence="2" type="ORF">AOX56_20425</name>
</gene>
<dbReference type="AlphaFoldDB" id="A0A2N3ISQ6"/>
<comment type="caution">
    <text evidence="2">The sequence shown here is derived from an EMBL/GenBank/DDBJ whole genome shotgun (WGS) entry which is preliminary data.</text>
</comment>
<evidence type="ECO:0000313" key="3">
    <source>
        <dbReference type="Proteomes" id="UP000233526"/>
    </source>
</evidence>